<protein>
    <submittedName>
        <fullName evidence="2">Uncharacterized protein</fullName>
    </submittedName>
</protein>
<evidence type="ECO:0000313" key="2">
    <source>
        <dbReference type="EMBL" id="KAJ7683461.1"/>
    </source>
</evidence>
<organism evidence="2 3">
    <name type="scientific">Mycena rosella</name>
    <name type="common">Pink bonnet</name>
    <name type="synonym">Agaricus rosellus</name>
    <dbReference type="NCBI Taxonomy" id="1033263"/>
    <lineage>
        <taxon>Eukaryota</taxon>
        <taxon>Fungi</taxon>
        <taxon>Dikarya</taxon>
        <taxon>Basidiomycota</taxon>
        <taxon>Agaricomycotina</taxon>
        <taxon>Agaricomycetes</taxon>
        <taxon>Agaricomycetidae</taxon>
        <taxon>Agaricales</taxon>
        <taxon>Marasmiineae</taxon>
        <taxon>Mycenaceae</taxon>
        <taxon>Mycena</taxon>
    </lineage>
</organism>
<name>A0AAD7GAE3_MYCRO</name>
<accession>A0AAD7GAE3</accession>
<keyword evidence="3" id="KW-1185">Reference proteome</keyword>
<feature type="region of interest" description="Disordered" evidence="1">
    <location>
        <begin position="118"/>
        <end position="152"/>
    </location>
</feature>
<reference evidence="2" key="1">
    <citation type="submission" date="2023-03" db="EMBL/GenBank/DDBJ databases">
        <title>Massive genome expansion in bonnet fungi (Mycena s.s.) driven by repeated elements and novel gene families across ecological guilds.</title>
        <authorList>
            <consortium name="Lawrence Berkeley National Laboratory"/>
            <person name="Harder C.B."/>
            <person name="Miyauchi S."/>
            <person name="Viragh M."/>
            <person name="Kuo A."/>
            <person name="Thoen E."/>
            <person name="Andreopoulos B."/>
            <person name="Lu D."/>
            <person name="Skrede I."/>
            <person name="Drula E."/>
            <person name="Henrissat B."/>
            <person name="Morin E."/>
            <person name="Kohler A."/>
            <person name="Barry K."/>
            <person name="LaButti K."/>
            <person name="Morin E."/>
            <person name="Salamov A."/>
            <person name="Lipzen A."/>
            <person name="Mereny Z."/>
            <person name="Hegedus B."/>
            <person name="Baldrian P."/>
            <person name="Stursova M."/>
            <person name="Weitz H."/>
            <person name="Taylor A."/>
            <person name="Grigoriev I.V."/>
            <person name="Nagy L.G."/>
            <person name="Martin F."/>
            <person name="Kauserud H."/>
        </authorList>
    </citation>
    <scope>NUCLEOTIDE SEQUENCE</scope>
    <source>
        <strain evidence="2">CBHHK067</strain>
    </source>
</reference>
<gene>
    <name evidence="2" type="ORF">B0H17DRAFT_1205159</name>
</gene>
<proteinExistence type="predicted"/>
<evidence type="ECO:0000256" key="1">
    <source>
        <dbReference type="SAM" id="MobiDB-lite"/>
    </source>
</evidence>
<comment type="caution">
    <text evidence="2">The sequence shown here is derived from an EMBL/GenBank/DDBJ whole genome shotgun (WGS) entry which is preliminary data.</text>
</comment>
<dbReference type="Proteomes" id="UP001221757">
    <property type="component" value="Unassembled WGS sequence"/>
</dbReference>
<dbReference type="AlphaFoldDB" id="A0AAD7GAE3"/>
<dbReference type="EMBL" id="JARKIE010000108">
    <property type="protein sequence ID" value="KAJ7683461.1"/>
    <property type="molecule type" value="Genomic_DNA"/>
</dbReference>
<evidence type="ECO:0000313" key="3">
    <source>
        <dbReference type="Proteomes" id="UP001221757"/>
    </source>
</evidence>
<feature type="compositionally biased region" description="Low complexity" evidence="1">
    <location>
        <begin position="131"/>
        <end position="143"/>
    </location>
</feature>
<sequence>MSKRLIVYLCELPPGPGAAPSLSLEAIDAALARELRHAPTYFAAPRPFTALTLHSLHRQTNVTDLAARVFGGALYAPDVCPDCTATVSFFRAEDARDFYFHATRGALHIHDRDIAVTPAQDYDPAPPPLPSSSSSPCPASSPDIPHPPYHDSLRVMAPGPLPREAARGLWPVWGDRARVVSSGAILYEFS</sequence>